<keyword evidence="4" id="KW-0999">Mitochondrion inner membrane</keyword>
<dbReference type="InterPro" id="IPR001708">
    <property type="entry name" value="YidC/ALB3/OXA1/COX18"/>
</dbReference>
<keyword evidence="6 10" id="KW-1133">Transmembrane helix</keyword>
<keyword evidence="5" id="KW-0809">Transit peptide</keyword>
<dbReference type="Proteomes" id="UP000070444">
    <property type="component" value="Unassembled WGS sequence"/>
</dbReference>
<feature type="transmembrane region" description="Helical" evidence="10">
    <location>
        <begin position="205"/>
        <end position="223"/>
    </location>
</feature>
<dbReference type="EMBL" id="KQ964431">
    <property type="protein sequence ID" value="KXN73775.1"/>
    <property type="molecule type" value="Genomic_DNA"/>
</dbReference>
<dbReference type="InterPro" id="IPR028055">
    <property type="entry name" value="YidC/Oxa/ALB_C"/>
</dbReference>
<comment type="subcellular location">
    <subcellularLocation>
        <location evidence="9">Membrane</location>
        <topology evidence="9">Multi-pass membrane protein</topology>
    </subcellularLocation>
    <subcellularLocation>
        <location evidence="1">Mitochondrion inner membrane</location>
        <topology evidence="1">Multi-pass membrane protein</topology>
    </subcellularLocation>
</comment>
<reference evidence="12 13" key="1">
    <citation type="journal article" date="2015" name="Genome Biol. Evol.">
        <title>Phylogenomic analyses indicate that early fungi evolved digesting cell walls of algal ancestors of land plants.</title>
        <authorList>
            <person name="Chang Y."/>
            <person name="Wang S."/>
            <person name="Sekimoto S."/>
            <person name="Aerts A.L."/>
            <person name="Choi C."/>
            <person name="Clum A."/>
            <person name="LaButti K.M."/>
            <person name="Lindquist E.A."/>
            <person name="Yee Ngan C."/>
            <person name="Ohm R.A."/>
            <person name="Salamov A.A."/>
            <person name="Grigoriev I.V."/>
            <person name="Spatafora J.W."/>
            <person name="Berbee M.L."/>
        </authorList>
    </citation>
    <scope>NUCLEOTIDE SEQUENCE [LARGE SCALE GENOMIC DNA]</scope>
    <source>
        <strain evidence="12 13">NRRL 28638</strain>
    </source>
</reference>
<evidence type="ECO:0000256" key="9">
    <source>
        <dbReference type="RuleBase" id="RU003945"/>
    </source>
</evidence>
<keyword evidence="8 10" id="KW-0472">Membrane</keyword>
<dbReference type="PANTHER" id="PTHR12428:SF66">
    <property type="entry name" value="MITOCHONDRIAL INNER MEMBRANE PROTEIN OXA1L"/>
    <property type="match status" value="1"/>
</dbReference>
<dbReference type="CDD" id="cd20069">
    <property type="entry name" value="5TM_Oxa1-like"/>
    <property type="match status" value="1"/>
</dbReference>
<dbReference type="Pfam" id="PF02096">
    <property type="entry name" value="60KD_IMP"/>
    <property type="match status" value="1"/>
</dbReference>
<proteinExistence type="inferred from homology"/>
<gene>
    <name evidence="12" type="ORF">CONCODRAFT_77167</name>
</gene>
<evidence type="ECO:0000256" key="6">
    <source>
        <dbReference type="ARBA" id="ARBA00022989"/>
    </source>
</evidence>
<organism evidence="12 13">
    <name type="scientific">Conidiobolus coronatus (strain ATCC 28846 / CBS 209.66 / NRRL 28638)</name>
    <name type="common">Delacroixia coronata</name>
    <dbReference type="NCBI Taxonomy" id="796925"/>
    <lineage>
        <taxon>Eukaryota</taxon>
        <taxon>Fungi</taxon>
        <taxon>Fungi incertae sedis</taxon>
        <taxon>Zoopagomycota</taxon>
        <taxon>Entomophthoromycotina</taxon>
        <taxon>Entomophthoromycetes</taxon>
        <taxon>Entomophthorales</taxon>
        <taxon>Ancylistaceae</taxon>
        <taxon>Conidiobolus</taxon>
    </lineage>
</organism>
<keyword evidence="3 9" id="KW-0812">Transmembrane</keyword>
<evidence type="ECO:0000256" key="7">
    <source>
        <dbReference type="ARBA" id="ARBA00023128"/>
    </source>
</evidence>
<evidence type="ECO:0000313" key="12">
    <source>
        <dbReference type="EMBL" id="KXN73775.1"/>
    </source>
</evidence>
<dbReference type="OrthoDB" id="2148490at2759"/>
<keyword evidence="7" id="KW-0496">Mitochondrion</keyword>
<keyword evidence="13" id="KW-1185">Reference proteome</keyword>
<evidence type="ECO:0000256" key="2">
    <source>
        <dbReference type="ARBA" id="ARBA00009877"/>
    </source>
</evidence>
<dbReference type="AlphaFoldDB" id="A0A137PFM5"/>
<dbReference type="OMA" id="GWKNAQT"/>
<feature type="domain" description="Membrane insertase YidC/Oxa/ALB C-terminal" evidence="11">
    <location>
        <begin position="129"/>
        <end position="324"/>
    </location>
</feature>
<comment type="similarity">
    <text evidence="2 9">Belongs to the OXA1/ALB3/YidC family.</text>
</comment>
<dbReference type="GO" id="GO:0005743">
    <property type="term" value="C:mitochondrial inner membrane"/>
    <property type="evidence" value="ECO:0007669"/>
    <property type="project" value="UniProtKB-SubCell"/>
</dbReference>
<feature type="transmembrane region" description="Helical" evidence="10">
    <location>
        <begin position="127"/>
        <end position="149"/>
    </location>
</feature>
<dbReference type="STRING" id="796925.A0A137PFM5"/>
<evidence type="ECO:0000313" key="13">
    <source>
        <dbReference type="Proteomes" id="UP000070444"/>
    </source>
</evidence>
<sequence length="360" mass="39347">MASLNRFLAKSASPALRFIKPTNVSTRQYSSLLAKNNLAKQTLYSSSLLGVRFNSTETTVAAAATTTPVSPAAEFVAHATELSTDAAQALVHPALQLGDLKAMGLVNYTPVGFLEATLEAINVFSGLPWWGTIALTTVIVRVAMLPIIVKLQKASARFHNVKPEMESITKKLERAKETQDPIALQAASSQMMDLYKKHNINPLKILALPMLQAPVMISFFIALRDMSSLPVPQFLDGGLAWFTNLAVADPTWGLPILSSLGFLAIMELGSELGKSGSTQPPAVKNFLRLTIPLMTYFTLDLPSSVHLYWICSNFFSVVQILTFNQPAVRAYFGIPQLKKHPLKVHDPNAQSIWARASNKK</sequence>
<evidence type="ECO:0000256" key="1">
    <source>
        <dbReference type="ARBA" id="ARBA00004448"/>
    </source>
</evidence>
<evidence type="ECO:0000256" key="8">
    <source>
        <dbReference type="ARBA" id="ARBA00023136"/>
    </source>
</evidence>
<protein>
    <recommendedName>
        <fullName evidence="11">Membrane insertase YidC/Oxa/ALB C-terminal domain-containing protein</fullName>
    </recommendedName>
</protein>
<accession>A0A137PFM5</accession>
<dbReference type="GO" id="GO:0032977">
    <property type="term" value="F:membrane insertase activity"/>
    <property type="evidence" value="ECO:0007669"/>
    <property type="project" value="InterPro"/>
</dbReference>
<dbReference type="PANTHER" id="PTHR12428">
    <property type="entry name" value="OXA1"/>
    <property type="match status" value="1"/>
</dbReference>
<evidence type="ECO:0000256" key="4">
    <source>
        <dbReference type="ARBA" id="ARBA00022792"/>
    </source>
</evidence>
<evidence type="ECO:0000256" key="5">
    <source>
        <dbReference type="ARBA" id="ARBA00022946"/>
    </source>
</evidence>
<name>A0A137PFM5_CONC2</name>
<evidence type="ECO:0000259" key="11">
    <source>
        <dbReference type="Pfam" id="PF02096"/>
    </source>
</evidence>
<dbReference type="GO" id="GO:0032979">
    <property type="term" value="P:protein insertion into mitochondrial inner membrane from matrix"/>
    <property type="evidence" value="ECO:0007669"/>
    <property type="project" value="TreeGrafter"/>
</dbReference>
<evidence type="ECO:0000256" key="10">
    <source>
        <dbReference type="SAM" id="Phobius"/>
    </source>
</evidence>
<evidence type="ECO:0000256" key="3">
    <source>
        <dbReference type="ARBA" id="ARBA00022692"/>
    </source>
</evidence>
<dbReference type="NCBIfam" id="TIGR03592">
    <property type="entry name" value="yidC_oxa1_cterm"/>
    <property type="match status" value="1"/>
</dbReference>